<dbReference type="SUPFAM" id="SSF55486">
    <property type="entry name" value="Metalloproteases ('zincins'), catalytic domain"/>
    <property type="match status" value="1"/>
</dbReference>
<feature type="active site" description="Proton acceptor" evidence="21">
    <location>
        <position position="378"/>
    </location>
</feature>
<evidence type="ECO:0000256" key="3">
    <source>
        <dbReference type="ARBA" id="ARBA00004609"/>
    </source>
</evidence>
<dbReference type="Gene3D" id="1.10.390.10">
    <property type="entry name" value="Neutral Protease Domain 2"/>
    <property type="match status" value="1"/>
</dbReference>
<dbReference type="Gene3D" id="2.60.40.1730">
    <property type="entry name" value="tricorn interacting facor f3 domain"/>
    <property type="match status" value="1"/>
</dbReference>
<evidence type="ECO:0000256" key="12">
    <source>
        <dbReference type="ARBA" id="ARBA00022801"/>
    </source>
</evidence>
<evidence type="ECO:0000256" key="7">
    <source>
        <dbReference type="ARBA" id="ARBA00022622"/>
    </source>
</evidence>
<keyword evidence="16 24" id="KW-0482">Metalloprotease</keyword>
<dbReference type="PANTHER" id="PTHR11533:SF294">
    <property type="entry name" value="THYROTROPIN-RELEASING HORMONE-DEGRADING ECTOENZYME"/>
    <property type="match status" value="1"/>
</dbReference>
<evidence type="ECO:0000256" key="2">
    <source>
        <dbReference type="ARBA" id="ARBA00004606"/>
    </source>
</evidence>
<proteinExistence type="inferred from homology"/>
<evidence type="ECO:0000256" key="24">
    <source>
        <dbReference type="RuleBase" id="RU364040"/>
    </source>
</evidence>
<evidence type="ECO:0000256" key="19">
    <source>
        <dbReference type="ARBA" id="ARBA00023180"/>
    </source>
</evidence>
<dbReference type="FunFam" id="2.60.40.1910:FF:000008">
    <property type="entry name" value="Aminopeptidase"/>
    <property type="match status" value="1"/>
</dbReference>
<dbReference type="SUPFAM" id="SSF63737">
    <property type="entry name" value="Leukotriene A4 hydrolase N-terminal domain"/>
    <property type="match status" value="1"/>
</dbReference>
<dbReference type="GO" id="GO:0005737">
    <property type="term" value="C:cytoplasm"/>
    <property type="evidence" value="ECO:0007669"/>
    <property type="project" value="TreeGrafter"/>
</dbReference>
<dbReference type="Proteomes" id="UP001430953">
    <property type="component" value="Unassembled WGS sequence"/>
</dbReference>
<keyword evidence="17 24" id="KW-0472">Membrane</keyword>
<dbReference type="GO" id="GO:0005886">
    <property type="term" value="C:plasma membrane"/>
    <property type="evidence" value="ECO:0007669"/>
    <property type="project" value="UniProtKB-SubCell"/>
</dbReference>
<evidence type="ECO:0000256" key="15">
    <source>
        <dbReference type="ARBA" id="ARBA00022989"/>
    </source>
</evidence>
<evidence type="ECO:0000256" key="21">
    <source>
        <dbReference type="PIRSR" id="PIRSR634016-1"/>
    </source>
</evidence>
<dbReference type="InterPro" id="IPR042097">
    <property type="entry name" value="Aminopeptidase_N-like_N_sf"/>
</dbReference>
<comment type="cofactor">
    <cofactor evidence="22 24">
        <name>Zn(2+)</name>
        <dbReference type="ChEBI" id="CHEBI:29105"/>
    </cofactor>
    <text evidence="22 24">Binds 1 zinc ion per subunit.</text>
</comment>
<evidence type="ECO:0000256" key="23">
    <source>
        <dbReference type="PIRSR" id="PIRSR634016-4"/>
    </source>
</evidence>
<evidence type="ECO:0000256" key="5">
    <source>
        <dbReference type="ARBA" id="ARBA00022438"/>
    </source>
</evidence>
<accession>A0AAW2H140</accession>
<keyword evidence="13 22" id="KW-0862">Zinc</keyword>
<dbReference type="Gene3D" id="2.60.40.1910">
    <property type="match status" value="1"/>
</dbReference>
<evidence type="ECO:0000256" key="8">
    <source>
        <dbReference type="ARBA" id="ARBA00022670"/>
    </source>
</evidence>
<evidence type="ECO:0000256" key="6">
    <source>
        <dbReference type="ARBA" id="ARBA00022475"/>
    </source>
</evidence>
<dbReference type="Gene3D" id="1.25.50.20">
    <property type="match status" value="1"/>
</dbReference>
<evidence type="ECO:0000256" key="18">
    <source>
        <dbReference type="ARBA" id="ARBA00023157"/>
    </source>
</evidence>
<evidence type="ECO:0000256" key="1">
    <source>
        <dbReference type="ARBA" id="ARBA00000098"/>
    </source>
</evidence>
<evidence type="ECO:0000259" key="25">
    <source>
        <dbReference type="Pfam" id="PF01433"/>
    </source>
</evidence>
<organism evidence="28 29">
    <name type="scientific">Cardiocondyla obscurior</name>
    <dbReference type="NCBI Taxonomy" id="286306"/>
    <lineage>
        <taxon>Eukaryota</taxon>
        <taxon>Metazoa</taxon>
        <taxon>Ecdysozoa</taxon>
        <taxon>Arthropoda</taxon>
        <taxon>Hexapoda</taxon>
        <taxon>Insecta</taxon>
        <taxon>Pterygota</taxon>
        <taxon>Neoptera</taxon>
        <taxon>Endopterygota</taxon>
        <taxon>Hymenoptera</taxon>
        <taxon>Apocrita</taxon>
        <taxon>Aculeata</taxon>
        <taxon>Formicoidea</taxon>
        <taxon>Formicidae</taxon>
        <taxon>Myrmicinae</taxon>
        <taxon>Cardiocondyla</taxon>
    </lineage>
</organism>
<feature type="transmembrane region" description="Helical" evidence="24">
    <location>
        <begin position="12"/>
        <end position="37"/>
    </location>
</feature>
<keyword evidence="14" id="KW-0735">Signal-anchor</keyword>
<evidence type="ECO:0000256" key="11">
    <source>
        <dbReference type="ARBA" id="ARBA00022729"/>
    </source>
</evidence>
<keyword evidence="7" id="KW-0336">GPI-anchor</keyword>
<keyword evidence="10 22" id="KW-0479">Metal-binding</keyword>
<keyword evidence="18" id="KW-1015">Disulfide bond</keyword>
<reference evidence="28 29" key="1">
    <citation type="submission" date="2023-03" db="EMBL/GenBank/DDBJ databases">
        <title>High recombination rates correlate with genetic variation in Cardiocondyla obscurior ants.</title>
        <authorList>
            <person name="Errbii M."/>
        </authorList>
    </citation>
    <scope>NUCLEOTIDE SEQUENCE [LARGE SCALE GENOMIC DNA]</scope>
    <source>
        <strain evidence="28">Alpha-2009</strain>
        <tissue evidence="28">Whole body</tissue>
    </source>
</reference>
<evidence type="ECO:0000256" key="17">
    <source>
        <dbReference type="ARBA" id="ARBA00023136"/>
    </source>
</evidence>
<evidence type="ECO:0000256" key="14">
    <source>
        <dbReference type="ARBA" id="ARBA00022968"/>
    </source>
</evidence>
<dbReference type="InterPro" id="IPR045357">
    <property type="entry name" value="Aminopeptidase_N-like_N"/>
</dbReference>
<evidence type="ECO:0000259" key="27">
    <source>
        <dbReference type="Pfam" id="PF17900"/>
    </source>
</evidence>
<dbReference type="GO" id="GO:0006508">
    <property type="term" value="P:proteolysis"/>
    <property type="evidence" value="ECO:0007669"/>
    <property type="project" value="UniProtKB-KW"/>
</dbReference>
<feature type="binding site" evidence="22">
    <location>
        <position position="400"/>
    </location>
    <ligand>
        <name>Zn(2+)</name>
        <dbReference type="ChEBI" id="CHEBI:29105"/>
        <note>catalytic</note>
    </ligand>
</feature>
<evidence type="ECO:0000313" key="28">
    <source>
        <dbReference type="EMBL" id="KAL0133264.1"/>
    </source>
</evidence>
<dbReference type="PRINTS" id="PR00756">
    <property type="entry name" value="ALADIPTASE"/>
</dbReference>
<dbReference type="EMBL" id="JADYXP020000001">
    <property type="protein sequence ID" value="KAL0133264.1"/>
    <property type="molecule type" value="Genomic_DNA"/>
</dbReference>
<evidence type="ECO:0000256" key="9">
    <source>
        <dbReference type="ARBA" id="ARBA00022692"/>
    </source>
</evidence>
<evidence type="ECO:0000256" key="10">
    <source>
        <dbReference type="ARBA" id="ARBA00022723"/>
    </source>
</evidence>
<name>A0AAW2H140_9HYME</name>
<evidence type="ECO:0000256" key="13">
    <source>
        <dbReference type="ARBA" id="ARBA00022833"/>
    </source>
</evidence>
<feature type="domain" description="ERAP1-like C-terminal" evidence="26">
    <location>
        <begin position="612"/>
        <end position="912"/>
    </location>
</feature>
<protein>
    <recommendedName>
        <fullName evidence="24">Aminopeptidase</fullName>
        <ecNumber evidence="24">3.4.11.-</ecNumber>
    </recommendedName>
</protein>
<dbReference type="GO" id="GO:0016285">
    <property type="term" value="F:alanyl aminopeptidase activity"/>
    <property type="evidence" value="ECO:0007669"/>
    <property type="project" value="UniProtKB-EC"/>
</dbReference>
<feature type="domain" description="Aminopeptidase N-like N-terminal" evidence="27">
    <location>
        <begin position="76"/>
        <end position="273"/>
    </location>
</feature>
<dbReference type="InterPro" id="IPR034016">
    <property type="entry name" value="M1_APN-typ"/>
</dbReference>
<dbReference type="InterPro" id="IPR027268">
    <property type="entry name" value="Peptidase_M4/M1_CTD_sf"/>
</dbReference>
<keyword evidence="5 24" id="KW-0031">Aminopeptidase</keyword>
<evidence type="ECO:0000313" key="29">
    <source>
        <dbReference type="Proteomes" id="UP001430953"/>
    </source>
</evidence>
<evidence type="ECO:0000256" key="16">
    <source>
        <dbReference type="ARBA" id="ARBA00023049"/>
    </source>
</evidence>
<dbReference type="GO" id="GO:0008270">
    <property type="term" value="F:zinc ion binding"/>
    <property type="evidence" value="ECO:0007669"/>
    <property type="project" value="UniProtKB-UniRule"/>
</dbReference>
<keyword evidence="8 24" id="KW-0645">Protease</keyword>
<feature type="site" description="Transition state stabilizer" evidence="23">
    <location>
        <position position="462"/>
    </location>
</feature>
<dbReference type="InterPro" id="IPR014782">
    <property type="entry name" value="Peptidase_M1_dom"/>
</dbReference>
<dbReference type="PANTHER" id="PTHR11533">
    <property type="entry name" value="PROTEASE M1 ZINC METALLOPROTEASE"/>
    <property type="match status" value="1"/>
</dbReference>
<evidence type="ECO:0000256" key="20">
    <source>
        <dbReference type="ARBA" id="ARBA00023288"/>
    </source>
</evidence>
<feature type="binding site" evidence="22">
    <location>
        <position position="381"/>
    </location>
    <ligand>
        <name>Zn(2+)</name>
        <dbReference type="ChEBI" id="CHEBI:29105"/>
        <note>catalytic</note>
    </ligand>
</feature>
<dbReference type="AlphaFoldDB" id="A0AAW2H140"/>
<dbReference type="FunFam" id="1.10.390.10:FF:000001">
    <property type="entry name" value="Aminopeptidase"/>
    <property type="match status" value="1"/>
</dbReference>
<evidence type="ECO:0000256" key="22">
    <source>
        <dbReference type="PIRSR" id="PIRSR634016-3"/>
    </source>
</evidence>
<comment type="catalytic activity">
    <reaction evidence="1">
        <text>Release of an N-terminal amino acid, Xaa-|-Yaa- from a peptide, amide or arylamide. Xaa is preferably Ala, but may be most amino acids including Pro (slow action). When a terminal hydrophobic residue is followed by a prolyl residue, the two may be released as an intact Xaa-Pro dipeptide.</text>
        <dbReference type="EC" id="3.4.11.2"/>
    </reaction>
</comment>
<dbReference type="InterPro" id="IPR024571">
    <property type="entry name" value="ERAP1-like_C_dom"/>
</dbReference>
<dbReference type="InterPro" id="IPR050344">
    <property type="entry name" value="Peptidase_M1_aminopeptidases"/>
</dbReference>
<dbReference type="CDD" id="cd09601">
    <property type="entry name" value="M1_APN-Q_like"/>
    <property type="match status" value="1"/>
</dbReference>
<evidence type="ECO:0000256" key="4">
    <source>
        <dbReference type="ARBA" id="ARBA00010136"/>
    </source>
</evidence>
<feature type="binding site" evidence="22">
    <location>
        <position position="377"/>
    </location>
    <ligand>
        <name>Zn(2+)</name>
        <dbReference type="ChEBI" id="CHEBI:29105"/>
        <note>catalytic</note>
    </ligand>
</feature>
<comment type="caution">
    <text evidence="28">The sequence shown here is derived from an EMBL/GenBank/DDBJ whole genome shotgun (WGS) entry which is preliminary data.</text>
</comment>
<dbReference type="FunFam" id="2.60.40.1730:FF:000012">
    <property type="entry name" value="Aminopeptidase N"/>
    <property type="match status" value="1"/>
</dbReference>
<dbReference type="GO" id="GO:0070006">
    <property type="term" value="F:metalloaminopeptidase activity"/>
    <property type="evidence" value="ECO:0007669"/>
    <property type="project" value="TreeGrafter"/>
</dbReference>
<dbReference type="EC" id="3.4.11.-" evidence="24"/>
<gene>
    <name evidence="28" type="ORF">PUN28_000801</name>
</gene>
<keyword evidence="6" id="KW-1003">Cell membrane</keyword>
<dbReference type="GO" id="GO:0005615">
    <property type="term" value="C:extracellular space"/>
    <property type="evidence" value="ECO:0007669"/>
    <property type="project" value="TreeGrafter"/>
</dbReference>
<dbReference type="GO" id="GO:0043171">
    <property type="term" value="P:peptide catabolic process"/>
    <property type="evidence" value="ECO:0007669"/>
    <property type="project" value="TreeGrafter"/>
</dbReference>
<keyword evidence="29" id="KW-1185">Reference proteome</keyword>
<keyword evidence="15 24" id="KW-1133">Transmembrane helix</keyword>
<keyword evidence="11" id="KW-0732">Signal</keyword>
<dbReference type="Pfam" id="PF17900">
    <property type="entry name" value="Peptidase_M1_N"/>
    <property type="match status" value="1"/>
</dbReference>
<feature type="domain" description="Peptidase M1 membrane alanine aminopeptidase" evidence="25">
    <location>
        <begin position="305"/>
        <end position="529"/>
    </location>
</feature>
<dbReference type="Pfam" id="PF01433">
    <property type="entry name" value="Peptidase_M1"/>
    <property type="match status" value="1"/>
</dbReference>
<dbReference type="FunFam" id="1.25.50.20:FF:000001">
    <property type="entry name" value="Aminopeptidase"/>
    <property type="match status" value="1"/>
</dbReference>
<dbReference type="Pfam" id="PF11838">
    <property type="entry name" value="ERAP1_C"/>
    <property type="match status" value="1"/>
</dbReference>
<keyword evidence="19" id="KW-0325">Glycoprotein</keyword>
<dbReference type="GO" id="GO:0042277">
    <property type="term" value="F:peptide binding"/>
    <property type="evidence" value="ECO:0007669"/>
    <property type="project" value="TreeGrafter"/>
</dbReference>
<evidence type="ECO:0000259" key="26">
    <source>
        <dbReference type="Pfam" id="PF11838"/>
    </source>
</evidence>
<comment type="subcellular location">
    <subcellularLocation>
        <location evidence="3">Cell membrane</location>
        <topology evidence="3">Lipid-anchor</topology>
        <topology evidence="3">GPI-anchor</topology>
    </subcellularLocation>
    <subcellularLocation>
        <location evidence="2">Membrane</location>
        <topology evidence="2">Single-pass type II membrane protein</topology>
    </subcellularLocation>
</comment>
<keyword evidence="12 24" id="KW-0378">Hydrolase</keyword>
<sequence>MFERKSDYTISLCAIFALVLLFIVSVVTTGVLVYYYAPCVDDNKVQPIADADALINDLSTISTQNKINIRLPEGIVPDSYELWIIPFLWEGNFTFHGEVKILINVTSDTNEVTLHAVDIKLDRNFTNIKEQSQSTTGTSDVKIADQRNDTDKQFYVIKTSSKLMKDKQYVVHLKFSGNLNDNMRGFYRSSYTVGNQTRWIAATQFEPTDARRAFPCFDEPALKAKFQINIARPKNMTSLSNMPVKQRKPVPVSGLKTYVWDYYERSFPMSTYLVAFIVSDFDERKSEDGKFRVWARHDAIGQAEYSLNIGPKILKYYENYFKIKYPLPKMDMVALPDFAMGAMENWGLMTFRETAMLYQKNMSTNADKQSIALTVSHELSHQWFGDLVTPSWWTDLWLNEGFASYMEYMGTNAVEPSWKVMEQFVIGLQTAFHLDAMDSTHPIYAEVDNPDEIDEIFDVISYQKGASIIRMMQHFLTTTVFKKGLSNYLNQKAYKNADQDDLWNALTKQAQMDKVLEPNVTVKDIMNTWTLQAGYPLVTVTRNYNNSIINVTQERLLLESNDTISDLKSLWWIPITYTSKKQLNFNNTRPIKWMKAERSISFNDTNVSPSEWVIFNVQETGYYRVNYDMANWKMIIKQLNEQNFKDIATINRAQLIDDSSNLAKAGKLNYTVAFDIMSYLVHEVEFLPWSVALEALEFFNKILIKTQSYDKFRLLTLKLLDNIYKQVGFIDNVTDPHLKVLTRVEILVWACYFEHEDCVMNAVQQFKQWQNTSNPDIHNPISPNLRSIVYCTAIRMGGQSEWEFAWQRYLNANVGSEKNVILETLTCTREIWLLNRMLNWAFTENSGIRKQDAVYVFEMIAAVNPAGQSLSFNYLRNNWDRLKNYFGPWQSNINNLIKSVSLSISTKYELIDVSLKNIYRKKNRNNITCIFKTNFLYSRCHFTIVSKDLNFSNSHQPFFAYF</sequence>
<comment type="similarity">
    <text evidence="4 24">Belongs to the peptidase M1 family.</text>
</comment>
<dbReference type="GO" id="GO:0098552">
    <property type="term" value="C:side of membrane"/>
    <property type="evidence" value="ECO:0007669"/>
    <property type="project" value="UniProtKB-KW"/>
</dbReference>
<keyword evidence="20" id="KW-0449">Lipoprotein</keyword>
<dbReference type="InterPro" id="IPR001930">
    <property type="entry name" value="Peptidase_M1"/>
</dbReference>
<keyword evidence="9 24" id="KW-0812">Transmembrane</keyword>